<gene>
    <name evidence="1" type="ORF">C4K68_07780</name>
</gene>
<reference evidence="1 2" key="1">
    <citation type="submission" date="2018-02" db="EMBL/GenBank/DDBJ databases">
        <title>novel marine gammaproteobacteria from coastal saline agro ecosystem.</title>
        <authorList>
            <person name="Krishnan R."/>
            <person name="Ramesh Kumar N."/>
        </authorList>
    </citation>
    <scope>NUCLEOTIDE SEQUENCE [LARGE SCALE GENOMIC DNA]</scope>
    <source>
        <strain evidence="1 2">228</strain>
    </source>
</reference>
<dbReference type="OrthoDB" id="8807675at2"/>
<evidence type="ECO:0000313" key="1">
    <source>
        <dbReference type="EMBL" id="PPC77937.1"/>
    </source>
</evidence>
<dbReference type="Proteomes" id="UP000238196">
    <property type="component" value="Unassembled WGS sequence"/>
</dbReference>
<accession>A0A2S5KSV4</accession>
<comment type="caution">
    <text evidence="1">The sequence shown here is derived from an EMBL/GenBank/DDBJ whole genome shotgun (WGS) entry which is preliminary data.</text>
</comment>
<name>A0A2S5KSV4_9PROT</name>
<dbReference type="AlphaFoldDB" id="A0A2S5KSV4"/>
<dbReference type="EMBL" id="PRLP01000023">
    <property type="protein sequence ID" value="PPC77937.1"/>
    <property type="molecule type" value="Genomic_DNA"/>
</dbReference>
<protein>
    <submittedName>
        <fullName evidence="1">Uncharacterized protein</fullName>
    </submittedName>
</protein>
<evidence type="ECO:0000313" key="2">
    <source>
        <dbReference type="Proteomes" id="UP000238196"/>
    </source>
</evidence>
<organism evidence="1 2">
    <name type="scientific">Proteobacteria bacterium 228</name>
    <dbReference type="NCBI Taxonomy" id="2083153"/>
    <lineage>
        <taxon>Bacteria</taxon>
        <taxon>Pseudomonadati</taxon>
        <taxon>Pseudomonadota</taxon>
    </lineage>
</organism>
<sequence>MSEGLLIAGQSYITRLDQTDQGAIGPIDLSKFGITTATEKKNRLSKRAENYGAVLDSVIVQGETTVAIEFNNQPADLMALVLKGIVERVNTGSGTVSDEAVTIYPNGRWAKLAQTNIAGEGITLTLASDNSEVPVGSYEIDYSLGMIRAIAGGTLDSTTAIATKLSYQHNAISGKRITGGKVASIRARIDLVGVNLVNNNPVKLTIPEVVLTSEGEIDFLNSDYVSGALTGTIKSVSGKLFDFQEEGA</sequence>
<proteinExistence type="predicted"/>